<dbReference type="FunFam" id="3.40.50.300:FF:000170">
    <property type="entry name" value="Mitochondrial Rho GTPase"/>
    <property type="match status" value="1"/>
</dbReference>
<keyword evidence="11 14" id="KW-0496">Mitochondrion</keyword>
<keyword evidence="3" id="KW-0812">Transmembrane</keyword>
<dbReference type="GO" id="GO:0005525">
    <property type="term" value="F:GTP binding"/>
    <property type="evidence" value="ECO:0007669"/>
    <property type="project" value="UniProtKB-KW"/>
</dbReference>
<dbReference type="PIRSF" id="PIRSF037488">
    <property type="entry name" value="Mt_Rho_GTPase"/>
    <property type="match status" value="1"/>
</dbReference>
<dbReference type="PANTHER" id="PTHR46819:SF1">
    <property type="entry name" value="EF-HAND CALCIUM-BINDING DOMAIN-CONTAINING PROTEIN 7"/>
    <property type="match status" value="1"/>
</dbReference>
<evidence type="ECO:0000256" key="2">
    <source>
        <dbReference type="ARBA" id="ARBA00007981"/>
    </source>
</evidence>
<dbReference type="InterPro" id="IPR052266">
    <property type="entry name" value="Miro-EF-hand_domain"/>
</dbReference>
<keyword evidence="12 14" id="KW-0342">GTP-binding</keyword>
<dbReference type="InterPro" id="IPR011992">
    <property type="entry name" value="EF-hand-dom_pair"/>
</dbReference>
<feature type="domain" description="Mitochondrial Rho GTPase 1/3 EF hand associated type-1" evidence="15">
    <location>
        <begin position="347"/>
        <end position="419"/>
    </location>
</feature>
<evidence type="ECO:0000256" key="1">
    <source>
        <dbReference type="ARBA" id="ARBA00004200"/>
    </source>
</evidence>
<evidence type="ECO:0000256" key="3">
    <source>
        <dbReference type="ARBA" id="ARBA00022692"/>
    </source>
</evidence>
<dbReference type="InterPro" id="IPR027417">
    <property type="entry name" value="P-loop_NTPase"/>
</dbReference>
<dbReference type="Gene3D" id="3.40.50.300">
    <property type="entry name" value="P-loop containing nucleotide triphosphate hydrolases"/>
    <property type="match status" value="2"/>
</dbReference>
<evidence type="ECO:0000313" key="18">
    <source>
        <dbReference type="Proteomes" id="UP001152759"/>
    </source>
</evidence>
<evidence type="ECO:0000313" key="17">
    <source>
        <dbReference type="EMBL" id="CAH0755002.1"/>
    </source>
</evidence>
<proteinExistence type="inferred from homology"/>
<keyword evidence="7 14" id="KW-1000">Mitochondrion outer membrane</keyword>
<dbReference type="FunFam" id="3.40.50.300:FF:000553">
    <property type="entry name" value="Mitochondrial Rho GTPase"/>
    <property type="match status" value="1"/>
</dbReference>
<protein>
    <recommendedName>
        <fullName evidence="14">Mitochondrial Rho GTPase</fullName>
        <ecNumber evidence="14">3.6.5.-</ecNumber>
    </recommendedName>
</protein>
<keyword evidence="13 14" id="KW-0472">Membrane</keyword>
<evidence type="ECO:0000256" key="13">
    <source>
        <dbReference type="ARBA" id="ARBA00023136"/>
    </source>
</evidence>
<comment type="similarity">
    <text evidence="2 14">Belongs to the mitochondrial Rho GTPase family.</text>
</comment>
<dbReference type="EMBL" id="OU963862">
    <property type="protein sequence ID" value="CAH0755002.1"/>
    <property type="molecule type" value="Genomic_DNA"/>
</dbReference>
<comment type="subcellular location">
    <subcellularLocation>
        <location evidence="1 14">Mitochondrion outer membrane</location>
        <topology evidence="1 14">Single-pass type IV membrane protein</topology>
    </subcellularLocation>
</comment>
<dbReference type="EC" id="3.6.5.-" evidence="14"/>
<dbReference type="GO" id="GO:0007005">
    <property type="term" value="P:mitochondrion organization"/>
    <property type="evidence" value="ECO:0007669"/>
    <property type="project" value="InterPro"/>
</dbReference>
<evidence type="ECO:0000256" key="8">
    <source>
        <dbReference type="ARBA" id="ARBA00022801"/>
    </source>
</evidence>
<dbReference type="GO" id="GO:0003924">
    <property type="term" value="F:GTPase activity"/>
    <property type="evidence" value="ECO:0007669"/>
    <property type="project" value="InterPro"/>
</dbReference>
<accession>A0A9P0CAW6</accession>
<dbReference type="FunFam" id="1.10.238.10:FF:000011">
    <property type="entry name" value="Mitochondrial Rho GTPase"/>
    <property type="match status" value="1"/>
</dbReference>
<dbReference type="AlphaFoldDB" id="A0A9P0CAW6"/>
<keyword evidence="5" id="KW-0677">Repeat</keyword>
<dbReference type="InterPro" id="IPR001806">
    <property type="entry name" value="Small_GTPase"/>
</dbReference>
<keyword evidence="18" id="KW-1185">Reference proteome</keyword>
<dbReference type="Pfam" id="PF00071">
    <property type="entry name" value="Ras"/>
    <property type="match status" value="1"/>
</dbReference>
<keyword evidence="10" id="KW-1133">Transmembrane helix</keyword>
<dbReference type="InterPro" id="IPR013567">
    <property type="entry name" value="EF_hand_assoc_2"/>
</dbReference>
<dbReference type="PANTHER" id="PTHR46819">
    <property type="entry name" value="EF-HAND CALCIUM-BINDING DOMAIN-CONTAINING PROTEIN 7"/>
    <property type="match status" value="1"/>
</dbReference>
<evidence type="ECO:0000256" key="11">
    <source>
        <dbReference type="ARBA" id="ARBA00023128"/>
    </source>
</evidence>
<dbReference type="SUPFAM" id="SSF52540">
    <property type="entry name" value="P-loop containing nucleoside triphosphate hydrolases"/>
    <property type="match status" value="2"/>
</dbReference>
<dbReference type="Pfam" id="PF08355">
    <property type="entry name" value="EF_assoc_1"/>
    <property type="match status" value="1"/>
</dbReference>
<evidence type="ECO:0000256" key="9">
    <source>
        <dbReference type="ARBA" id="ARBA00022837"/>
    </source>
</evidence>
<dbReference type="SMART" id="SM00174">
    <property type="entry name" value="RHO"/>
    <property type="match status" value="1"/>
</dbReference>
<evidence type="ECO:0000256" key="6">
    <source>
        <dbReference type="ARBA" id="ARBA00022741"/>
    </source>
</evidence>
<dbReference type="GO" id="GO:0005741">
    <property type="term" value="C:mitochondrial outer membrane"/>
    <property type="evidence" value="ECO:0007669"/>
    <property type="project" value="UniProtKB-SubCell"/>
</dbReference>
<evidence type="ECO:0000256" key="7">
    <source>
        <dbReference type="ARBA" id="ARBA00022787"/>
    </source>
</evidence>
<dbReference type="PROSITE" id="PS00018">
    <property type="entry name" value="EF_HAND_1"/>
    <property type="match status" value="1"/>
</dbReference>
<dbReference type="InterPro" id="IPR018247">
    <property type="entry name" value="EF_Hand_1_Ca_BS"/>
</dbReference>
<evidence type="ECO:0000256" key="10">
    <source>
        <dbReference type="ARBA" id="ARBA00022989"/>
    </source>
</evidence>
<gene>
    <name evidence="17" type="ORF">BEMITA_LOCUS2122</name>
</gene>
<organism evidence="17 18">
    <name type="scientific">Bemisia tabaci</name>
    <name type="common">Sweetpotato whitefly</name>
    <name type="synonym">Aleurodes tabaci</name>
    <dbReference type="NCBI Taxonomy" id="7038"/>
    <lineage>
        <taxon>Eukaryota</taxon>
        <taxon>Metazoa</taxon>
        <taxon>Ecdysozoa</taxon>
        <taxon>Arthropoda</taxon>
        <taxon>Hexapoda</taxon>
        <taxon>Insecta</taxon>
        <taxon>Pterygota</taxon>
        <taxon>Neoptera</taxon>
        <taxon>Paraneoptera</taxon>
        <taxon>Hemiptera</taxon>
        <taxon>Sternorrhyncha</taxon>
        <taxon>Aleyrodoidea</taxon>
        <taxon>Aleyrodidae</taxon>
        <taxon>Aleyrodinae</taxon>
        <taxon>Bemisia</taxon>
    </lineage>
</organism>
<dbReference type="InterPro" id="IPR013566">
    <property type="entry name" value="EF_hand_assoc_1"/>
</dbReference>
<dbReference type="SMART" id="SM00173">
    <property type="entry name" value="RAS"/>
    <property type="match status" value="1"/>
</dbReference>
<sequence>MIIHSSPKRSVRILILGGRGVGKTSLILSLVSEEFLEDVPPKAEEITIPAEITPELVPTNIVDYSALELSEDQLQDELHRAHVVCLVYSVIDEDSLAAITNYWIPLIRGTLPLVKMPIVLVGNKADLINYSTTDAALNIMSTYPEVESFIECSAKTLHNISEMFYYAQKAVLHPMAPIYMPEKQDLTDECKEALARIFKICDLDNNGVLDDHELNVFQCRCFESPLRPEALNDVKAILGKNIKGGLNEDDFITLKGFQFLHCLFMQRGRSHTVWAVLRKFGYTNDLHLSKDILYPCLNVPVGCSVELTHKGQQFLSNLFDKYDRDNDAALSPAELNSLLSVCPEPPWTGELRNMVCTNQQGWLNQHGWLCYWTLTTMFDVETTLEYLAYFGYLYHHDRETQLTAVQVTREKKLDLLKKQSTRNVYVCHVIGAKSAGKTELCRSHIGVTSAENGTNPHLAQAEPQYTINTVQVYGQEKFLILKDIDITNVREPLSPSDVNCDVACLVYDVSNSRSFEYIAKVYLKYFVGSHVPVMIVSNKSDLTAVSQDYICQPNLFCDNNRLPQPHDFSSRKGSQKELFIKLATMAAFPPKTILSLCSQPEWCSGQGGMLPTLRSRVQSMEVTIVILDDYAIPTLILRGNWV</sequence>
<dbReference type="SUPFAM" id="SSF47473">
    <property type="entry name" value="EF-hand"/>
    <property type="match status" value="1"/>
</dbReference>
<keyword evidence="6 14" id="KW-0547">Nucleotide-binding</keyword>
<dbReference type="PRINTS" id="PR00449">
    <property type="entry name" value="RASTRNSFRMNG"/>
</dbReference>
<evidence type="ECO:0000259" key="16">
    <source>
        <dbReference type="Pfam" id="PF08356"/>
    </source>
</evidence>
<keyword evidence="4" id="KW-0479">Metal-binding</keyword>
<name>A0A9P0CAW6_BEMTA</name>
<dbReference type="Gene3D" id="1.10.238.10">
    <property type="entry name" value="EF-hand"/>
    <property type="match status" value="2"/>
</dbReference>
<dbReference type="SMART" id="SM00175">
    <property type="entry name" value="RAB"/>
    <property type="match status" value="1"/>
</dbReference>
<dbReference type="GO" id="GO:0005509">
    <property type="term" value="F:calcium ion binding"/>
    <property type="evidence" value="ECO:0007669"/>
    <property type="project" value="InterPro"/>
</dbReference>
<keyword evidence="9 14" id="KW-0106">Calcium</keyword>
<evidence type="ECO:0000259" key="15">
    <source>
        <dbReference type="Pfam" id="PF08355"/>
    </source>
</evidence>
<evidence type="ECO:0000256" key="5">
    <source>
        <dbReference type="ARBA" id="ARBA00022737"/>
    </source>
</evidence>
<evidence type="ECO:0000256" key="14">
    <source>
        <dbReference type="PIRNR" id="PIRNR037488"/>
    </source>
</evidence>
<keyword evidence="8 14" id="KW-0378">Hydrolase</keyword>
<evidence type="ECO:0000256" key="12">
    <source>
        <dbReference type="ARBA" id="ARBA00023134"/>
    </source>
</evidence>
<feature type="domain" description="EF hand associated type-2" evidence="16">
    <location>
        <begin position="225"/>
        <end position="311"/>
    </location>
</feature>
<reference evidence="17" key="1">
    <citation type="submission" date="2021-12" db="EMBL/GenBank/DDBJ databases">
        <authorList>
            <person name="King R."/>
        </authorList>
    </citation>
    <scope>NUCLEOTIDE SEQUENCE</scope>
</reference>
<dbReference type="Proteomes" id="UP001152759">
    <property type="component" value="Chromosome 1"/>
</dbReference>
<comment type="function">
    <text evidence="14">Mitochondrial GTPase involved in mitochondrial trafficking. Probably involved in control of anterograde transport of mitochondria and their subcellular distribution.</text>
</comment>
<evidence type="ECO:0000256" key="4">
    <source>
        <dbReference type="ARBA" id="ARBA00022723"/>
    </source>
</evidence>
<dbReference type="InterPro" id="IPR021181">
    <property type="entry name" value="Miro"/>
</dbReference>
<dbReference type="Pfam" id="PF08356">
    <property type="entry name" value="EF_assoc_2"/>
    <property type="match status" value="1"/>
</dbReference>